<evidence type="ECO:0000313" key="1">
    <source>
        <dbReference type="EMBL" id="EJB02879.1"/>
    </source>
</evidence>
<accession>I9N4R8</accession>
<reference evidence="1 2" key="1">
    <citation type="submission" date="2012-02" db="EMBL/GenBank/DDBJ databases">
        <title>Improved High-Quality Draft Sequence of Rhizobium leguminosarum bv. trifolii WSM597.</title>
        <authorList>
            <consortium name="US DOE Joint Genome Institute"/>
            <person name="Lucas S."/>
            <person name="Han J."/>
            <person name="Lapidus A."/>
            <person name="Cheng J.-F."/>
            <person name="Goodwin L."/>
            <person name="Pitluck S."/>
            <person name="Peters L."/>
            <person name="Ovchinnikova G."/>
            <person name="Held B."/>
            <person name="Detter J.C."/>
            <person name="Han C."/>
            <person name="Tapia R."/>
            <person name="Land M."/>
            <person name="Hauser L."/>
            <person name="Kyrpides N."/>
            <person name="Ivanova N."/>
            <person name="Pagani I."/>
            <person name="Brau L."/>
            <person name="Yates R."/>
            <person name="O'Hara G."/>
            <person name="Rui T."/>
            <person name="Howieson J."/>
            <person name="Reeve W."/>
            <person name="Woyke T."/>
        </authorList>
    </citation>
    <scope>NUCLEOTIDE SEQUENCE [LARGE SCALE GENOMIC DNA]</scope>
    <source>
        <strain evidence="1 2">WSM597</strain>
    </source>
</reference>
<gene>
    <name evidence="1" type="ORF">Rleg9DRAFT_1693</name>
</gene>
<sequence length="117" mass="13031">MTVPSWPAELPQAFLKDGYSEEDADNLLASNMSIGPAKVRRRTTSNVEPITGSMEMSSAQRQTFKSFVKNDIKDRSKPFTFPDPHGGSPLLVRMRQPAVYTPIGIVWRVQIGLEVLP</sequence>
<dbReference type="RefSeq" id="WP_003586761.1">
    <property type="nucleotide sequence ID" value="NZ_JH719381.1"/>
</dbReference>
<proteinExistence type="predicted"/>
<dbReference type="Proteomes" id="UP000005092">
    <property type="component" value="Unassembled WGS sequence"/>
</dbReference>
<dbReference type="AlphaFoldDB" id="I9N4R8"/>
<evidence type="ECO:0000313" key="2">
    <source>
        <dbReference type="Proteomes" id="UP000005092"/>
    </source>
</evidence>
<organism evidence="1 2">
    <name type="scientific">Rhizobium leguminosarum bv. trifolii WSM597</name>
    <dbReference type="NCBI Taxonomy" id="754764"/>
    <lineage>
        <taxon>Bacteria</taxon>
        <taxon>Pseudomonadati</taxon>
        <taxon>Pseudomonadota</taxon>
        <taxon>Alphaproteobacteria</taxon>
        <taxon>Hyphomicrobiales</taxon>
        <taxon>Rhizobiaceae</taxon>
        <taxon>Rhizobium/Agrobacterium group</taxon>
        <taxon>Rhizobium</taxon>
    </lineage>
</organism>
<name>I9N4R8_RHILT</name>
<protein>
    <submittedName>
        <fullName evidence="1">Uncharacterized protein</fullName>
    </submittedName>
</protein>
<dbReference type="OrthoDB" id="7858450at2"/>
<dbReference type="EMBL" id="JH719381">
    <property type="protein sequence ID" value="EJB02879.1"/>
    <property type="molecule type" value="Genomic_DNA"/>
</dbReference>
<dbReference type="HOGENOM" id="CLU_150603_0_0_5"/>